<dbReference type="SUPFAM" id="SSF55729">
    <property type="entry name" value="Acyl-CoA N-acyltransferases (Nat)"/>
    <property type="match status" value="1"/>
</dbReference>
<dbReference type="GO" id="GO:0016747">
    <property type="term" value="F:acyltransferase activity, transferring groups other than amino-acyl groups"/>
    <property type="evidence" value="ECO:0007669"/>
    <property type="project" value="InterPro"/>
</dbReference>
<comment type="caution">
    <text evidence="2">The sequence shown here is derived from an EMBL/GenBank/DDBJ whole genome shotgun (WGS) entry which is preliminary data.</text>
</comment>
<dbReference type="PROSITE" id="PS51186">
    <property type="entry name" value="GNAT"/>
    <property type="match status" value="1"/>
</dbReference>
<dbReference type="RefSeq" id="WP_181740983.1">
    <property type="nucleotide sequence ID" value="NZ_JACEOL010000036.1"/>
</dbReference>
<gene>
    <name evidence="2" type="ORF">H2C83_11595</name>
</gene>
<sequence length="156" mass="17891">MFVIRQAEKKDLFQIRKLIKEVGLRDRGIEQHLHHFFIAEVPSVNEGKVSPMVGVVGMEVYPPYGLLRSFVLERAPWNSKVGMNMIRILLSYAEKMGLSHIFLLAGQSTRFFTQLGFVKTGQDDIPEELRQSEHLAKSISQGQPMVYAFRKYPLPN</sequence>
<reference evidence="2 3" key="1">
    <citation type="submission" date="2020-07" db="EMBL/GenBank/DDBJ databases">
        <title>Thermoactinomyces phylogeny.</title>
        <authorList>
            <person name="Dunlap C."/>
        </authorList>
    </citation>
    <scope>NUCLEOTIDE SEQUENCE [LARGE SCALE GENOMIC DNA]</scope>
    <source>
        <strain evidence="2 3">AMNI-1</strain>
    </source>
</reference>
<protein>
    <recommendedName>
        <fullName evidence="1">N-acetyltransferase domain-containing protein</fullName>
    </recommendedName>
</protein>
<organism evidence="2 3">
    <name type="scientific">Thermoactinomyces mirandus</name>
    <dbReference type="NCBI Taxonomy" id="2756294"/>
    <lineage>
        <taxon>Bacteria</taxon>
        <taxon>Bacillati</taxon>
        <taxon>Bacillota</taxon>
        <taxon>Bacilli</taxon>
        <taxon>Bacillales</taxon>
        <taxon>Thermoactinomycetaceae</taxon>
        <taxon>Thermoactinomyces</taxon>
    </lineage>
</organism>
<dbReference type="InterPro" id="IPR000182">
    <property type="entry name" value="GNAT_dom"/>
</dbReference>
<proteinExistence type="predicted"/>
<name>A0A7W2ASR7_9BACL</name>
<dbReference type="Gene3D" id="3.40.630.30">
    <property type="match status" value="1"/>
</dbReference>
<keyword evidence="3" id="KW-1185">Reference proteome</keyword>
<evidence type="ECO:0000313" key="3">
    <source>
        <dbReference type="Proteomes" id="UP000538292"/>
    </source>
</evidence>
<evidence type="ECO:0000259" key="1">
    <source>
        <dbReference type="PROSITE" id="PS51186"/>
    </source>
</evidence>
<evidence type="ECO:0000313" key="2">
    <source>
        <dbReference type="EMBL" id="MBA4602945.1"/>
    </source>
</evidence>
<dbReference type="AlphaFoldDB" id="A0A7W2ASR7"/>
<dbReference type="Proteomes" id="UP000538292">
    <property type="component" value="Unassembled WGS sequence"/>
</dbReference>
<dbReference type="InterPro" id="IPR016181">
    <property type="entry name" value="Acyl_CoA_acyltransferase"/>
</dbReference>
<dbReference type="EMBL" id="JACEOL010000036">
    <property type="protein sequence ID" value="MBA4602945.1"/>
    <property type="molecule type" value="Genomic_DNA"/>
</dbReference>
<feature type="domain" description="N-acetyltransferase" evidence="1">
    <location>
        <begin position="2"/>
        <end position="140"/>
    </location>
</feature>
<accession>A0A7W2ASR7</accession>